<evidence type="ECO:0000256" key="1">
    <source>
        <dbReference type="SAM" id="MobiDB-lite"/>
    </source>
</evidence>
<evidence type="ECO:0008006" key="4">
    <source>
        <dbReference type="Google" id="ProtNLM"/>
    </source>
</evidence>
<comment type="caution">
    <text evidence="2">The sequence shown here is derived from an EMBL/GenBank/DDBJ whole genome shotgun (WGS) entry which is preliminary data.</text>
</comment>
<dbReference type="RefSeq" id="WP_134102984.1">
    <property type="nucleotide sequence ID" value="NZ_SODP01000001.1"/>
</dbReference>
<accession>A0A4R8CNU7</accession>
<feature type="compositionally biased region" description="Polar residues" evidence="1">
    <location>
        <begin position="316"/>
        <end position="326"/>
    </location>
</feature>
<evidence type="ECO:0000313" key="3">
    <source>
        <dbReference type="Proteomes" id="UP000295146"/>
    </source>
</evidence>
<sequence>MFETVLSELSTADLLESAAEHRAMANRADARLLEHAQIYADRFHPSVCGIRPGRRSADGREGAVVLGGEGCPEIAEFAIAEFGVMLGISPMVARQFLGEALALRHRFPFTWARVLAGDATPWKARQLASLCLKLSEDAARYVDRRVAPLIDAITPYRLDRIIRAAKTHADPDLARNEATEAAGERGVFIGRSDHHGNKTIYAKAPAAAVIRHDATITAIAQALKTIGDTRHLQHRRADAIGIIADPRFTQELLTQAHHHPTPTAPTNTSTTTSKATSTTTAPCPAHTTGSASSPSRQPANTTTSEAALGLRPVDGASQSATGTRSPATGRASSPRDMAVRSSASGPRDAATGPSTRSAAADPQAGVDTRPAAGRDAFGPRNRSSDTPYTSADPAHADTAASPASPSYDRADGDGAYLADPAAEPVELQDPPLADEVGPYDPDPPSDPFDSRPIEYIPGPRSEPDEGGPLDGAAQRALDTRLAQIKRDAYANPANAASLASSGNTGGQVRPGQTEVFVHLTDLTLATGNGVLRAEGIGPLLADQLTELVGHAPYTVKPVIDLNDAVSADAYEIPTRIRERVRLTHPVELFPYGTRETHRTIDLDHIQPYDPYGPIGQTSTRNLAPLSRFAHRVKTHARGWNVRRVDVKTVEWTTPHGFRFEVGPTGTHRLHNPTPDS</sequence>
<feature type="compositionally biased region" description="Low complexity" evidence="1">
    <location>
        <begin position="264"/>
        <end position="288"/>
    </location>
</feature>
<feature type="region of interest" description="Disordered" evidence="1">
    <location>
        <begin position="258"/>
        <end position="416"/>
    </location>
</feature>
<proteinExistence type="predicted"/>
<gene>
    <name evidence="2" type="ORF">EV653_2984</name>
</gene>
<evidence type="ECO:0000313" key="2">
    <source>
        <dbReference type="EMBL" id="TDW77809.1"/>
    </source>
</evidence>
<dbReference type="EMBL" id="SODP01000001">
    <property type="protein sequence ID" value="TDW77809.1"/>
    <property type="molecule type" value="Genomic_DNA"/>
</dbReference>
<feature type="compositionally biased region" description="Polar residues" evidence="1">
    <location>
        <begin position="289"/>
        <end position="305"/>
    </location>
</feature>
<dbReference type="Proteomes" id="UP000295146">
    <property type="component" value="Unassembled WGS sequence"/>
</dbReference>
<protein>
    <recommendedName>
        <fullName evidence="4">DUF222 domain-containing protein</fullName>
    </recommendedName>
</protein>
<keyword evidence="3" id="KW-1185">Reference proteome</keyword>
<organism evidence="2 3">
    <name type="scientific">Kribbella pratensis</name>
    <dbReference type="NCBI Taxonomy" id="2512112"/>
    <lineage>
        <taxon>Bacteria</taxon>
        <taxon>Bacillati</taxon>
        <taxon>Actinomycetota</taxon>
        <taxon>Actinomycetes</taxon>
        <taxon>Propionibacteriales</taxon>
        <taxon>Kribbellaceae</taxon>
        <taxon>Kribbella</taxon>
    </lineage>
</organism>
<dbReference type="AlphaFoldDB" id="A0A4R8CNU7"/>
<dbReference type="OrthoDB" id="3778721at2"/>
<reference evidence="2 3" key="1">
    <citation type="submission" date="2019-03" db="EMBL/GenBank/DDBJ databases">
        <title>Genomic Encyclopedia of Type Strains, Phase III (KMG-III): the genomes of soil and plant-associated and newly described type strains.</title>
        <authorList>
            <person name="Whitman W."/>
        </authorList>
    </citation>
    <scope>NUCLEOTIDE SEQUENCE [LARGE SCALE GENOMIC DNA]</scope>
    <source>
        <strain evidence="2 3">VKM Ac-2573</strain>
    </source>
</reference>
<name>A0A4R8CNU7_9ACTN</name>
<feature type="region of interest" description="Disordered" evidence="1">
    <location>
        <begin position="428"/>
        <end position="471"/>
    </location>
</feature>